<evidence type="ECO:0000256" key="9">
    <source>
        <dbReference type="ARBA" id="ARBA00023004"/>
    </source>
</evidence>
<keyword evidence="14" id="KW-1185">Reference proteome</keyword>
<evidence type="ECO:0000256" key="10">
    <source>
        <dbReference type="ARBA" id="ARBA00023014"/>
    </source>
</evidence>
<comment type="function">
    <text evidence="2">The key enzymatic reactions in nitrogen fixation are catalyzed by the nitrogenase complex, which has 2 components: the iron protein and the molybdenum-iron protein.</text>
</comment>
<protein>
    <recommendedName>
        <fullName evidence="5">nitrogenase</fullName>
        <ecNumber evidence="5">1.18.6.1</ecNumber>
    </recommendedName>
</protein>
<evidence type="ECO:0000256" key="12">
    <source>
        <dbReference type="RuleBase" id="RU003688"/>
    </source>
</evidence>
<dbReference type="InterPro" id="IPR000392">
    <property type="entry name" value="NifH/frxC"/>
</dbReference>
<dbReference type="RefSeq" id="WP_126795858.1">
    <property type="nucleotide sequence ID" value="NZ_CP060720.1"/>
</dbReference>
<dbReference type="PRINTS" id="PR00091">
    <property type="entry name" value="NITROGNASEII"/>
</dbReference>
<dbReference type="PANTHER" id="PTHR42864">
    <property type="entry name" value="LIGHT-INDEPENDENT PROTOCHLOROPHYLLIDE REDUCTASE IRON-SULFUR ATP-BINDING PROTEIN"/>
    <property type="match status" value="1"/>
</dbReference>
<dbReference type="EC" id="1.18.6.1" evidence="5"/>
<comment type="subunit">
    <text evidence="4">Homodimer.</text>
</comment>
<reference evidence="13 14" key="1">
    <citation type="submission" date="2017-05" db="EMBL/GenBank/DDBJ databases">
        <title>Vagococcus spp. assemblies.</title>
        <authorList>
            <person name="Gulvik C.A."/>
        </authorList>
    </citation>
    <scope>NUCLEOTIDE SEQUENCE [LARGE SCALE GENOMIC DNA]</scope>
    <source>
        <strain evidence="13 14">SS1714</strain>
    </source>
</reference>
<evidence type="ECO:0000256" key="2">
    <source>
        <dbReference type="ARBA" id="ARBA00002234"/>
    </source>
</evidence>
<keyword evidence="10 12" id="KW-0411">Iron-sulfur</keyword>
<dbReference type="GO" id="GO:0016163">
    <property type="term" value="F:nitrogenase activity"/>
    <property type="evidence" value="ECO:0007669"/>
    <property type="project" value="UniProtKB-EC"/>
</dbReference>
<evidence type="ECO:0000256" key="5">
    <source>
        <dbReference type="ARBA" id="ARBA00012773"/>
    </source>
</evidence>
<dbReference type="OrthoDB" id="9778641at2"/>
<evidence type="ECO:0000256" key="11">
    <source>
        <dbReference type="ARBA" id="ARBA00047967"/>
    </source>
</evidence>
<gene>
    <name evidence="13" type="ORF">CBF28_12705</name>
</gene>
<dbReference type="GO" id="GO:0046872">
    <property type="term" value="F:metal ion binding"/>
    <property type="evidence" value="ECO:0007669"/>
    <property type="project" value="UniProtKB-KW"/>
</dbReference>
<dbReference type="PANTHER" id="PTHR42864:SF2">
    <property type="entry name" value="LIGHT-INDEPENDENT PROTOCHLOROPHYLLIDE REDUCTASE IRON-SULFUR ATP-BINDING PROTEIN"/>
    <property type="match status" value="1"/>
</dbReference>
<evidence type="ECO:0000256" key="1">
    <source>
        <dbReference type="ARBA" id="ARBA00001966"/>
    </source>
</evidence>
<evidence type="ECO:0000256" key="8">
    <source>
        <dbReference type="ARBA" id="ARBA00022840"/>
    </source>
</evidence>
<dbReference type="PIRSF" id="PIRSF000363">
    <property type="entry name" value="Nitrogenase_iron"/>
    <property type="match status" value="1"/>
</dbReference>
<dbReference type="PROSITE" id="PS51026">
    <property type="entry name" value="NIFH_FRXC_3"/>
    <property type="match status" value="1"/>
</dbReference>
<dbReference type="Pfam" id="PF00142">
    <property type="entry name" value="Fer4_NifH"/>
    <property type="match status" value="1"/>
</dbReference>
<accession>A0A430ASR5</accession>
<name>A0A430ASR5_9ENTE</name>
<dbReference type="CDD" id="cd02040">
    <property type="entry name" value="NifH"/>
    <property type="match status" value="1"/>
</dbReference>
<comment type="similarity">
    <text evidence="3 12">Belongs to the NifH/BchL/ChlL family.</text>
</comment>
<dbReference type="Proteomes" id="UP000288028">
    <property type="component" value="Unassembled WGS sequence"/>
</dbReference>
<comment type="caution">
    <text evidence="13">The sequence shown here is derived from an EMBL/GenBank/DDBJ whole genome shotgun (WGS) entry which is preliminary data.</text>
</comment>
<dbReference type="AlphaFoldDB" id="A0A430ASR5"/>
<dbReference type="Gene3D" id="3.40.50.300">
    <property type="entry name" value="P-loop containing nucleotide triphosphate hydrolases"/>
    <property type="match status" value="1"/>
</dbReference>
<evidence type="ECO:0000256" key="7">
    <source>
        <dbReference type="ARBA" id="ARBA00022741"/>
    </source>
</evidence>
<keyword evidence="12" id="KW-0004">4Fe-4S</keyword>
<proteinExistence type="inferred from homology"/>
<keyword evidence="6 12" id="KW-0479">Metal-binding</keyword>
<evidence type="ECO:0000256" key="3">
    <source>
        <dbReference type="ARBA" id="ARBA00005504"/>
    </source>
</evidence>
<keyword evidence="7 12" id="KW-0547">Nucleotide-binding</keyword>
<dbReference type="PROSITE" id="PS00692">
    <property type="entry name" value="NIFH_FRXC_2"/>
    <property type="match status" value="1"/>
</dbReference>
<keyword evidence="12" id="KW-0560">Oxidoreductase</keyword>
<dbReference type="InterPro" id="IPR027417">
    <property type="entry name" value="P-loop_NTPase"/>
</dbReference>
<evidence type="ECO:0000256" key="6">
    <source>
        <dbReference type="ARBA" id="ARBA00022723"/>
    </source>
</evidence>
<keyword evidence="8 12" id="KW-0067">ATP-binding</keyword>
<evidence type="ECO:0000256" key="4">
    <source>
        <dbReference type="ARBA" id="ARBA00011738"/>
    </source>
</evidence>
<evidence type="ECO:0000313" key="13">
    <source>
        <dbReference type="EMBL" id="RSU11105.1"/>
    </source>
</evidence>
<sequence length="276" mass="30667">MTKKIAFYGKGGIGKSTVASNVSATLAKQGYRVLHIGCDPKADSVRTLVGKRIPTILQQIKAKGREIKREDLVFDGVYGTQCVEAGGPTAGVGCAGIGITTMMKELTRLGVFEEEWDFIVYDVLGDVVCGGFSLPMRKAYAEEIYIVSSSDFMSLYAANNIMKSLIHFDKTGETMGGIILNRYQDEMDEKIVSNYLGKVHAKCTGVIHDSNFLKRADYQQKTVVEEYPESLATKEFETICEAIKQPVKDLMITPFDEDELYEWRETLVEEEGLIHG</sequence>
<comment type="catalytic activity">
    <reaction evidence="11">
        <text>N2 + 8 reduced [2Fe-2S]-[ferredoxin] + 16 ATP + 16 H2O = H2 + 8 oxidized [2Fe-2S]-[ferredoxin] + 2 NH4(+) + 16 ADP + 16 phosphate + 6 H(+)</text>
        <dbReference type="Rhea" id="RHEA:21448"/>
        <dbReference type="Rhea" id="RHEA-COMP:10000"/>
        <dbReference type="Rhea" id="RHEA-COMP:10001"/>
        <dbReference type="ChEBI" id="CHEBI:15377"/>
        <dbReference type="ChEBI" id="CHEBI:15378"/>
        <dbReference type="ChEBI" id="CHEBI:17997"/>
        <dbReference type="ChEBI" id="CHEBI:18276"/>
        <dbReference type="ChEBI" id="CHEBI:28938"/>
        <dbReference type="ChEBI" id="CHEBI:30616"/>
        <dbReference type="ChEBI" id="CHEBI:33737"/>
        <dbReference type="ChEBI" id="CHEBI:33738"/>
        <dbReference type="ChEBI" id="CHEBI:43474"/>
        <dbReference type="ChEBI" id="CHEBI:456216"/>
        <dbReference type="EC" id="1.18.6.1"/>
    </reaction>
</comment>
<evidence type="ECO:0000313" key="14">
    <source>
        <dbReference type="Proteomes" id="UP000288028"/>
    </source>
</evidence>
<dbReference type="PROSITE" id="PS00746">
    <property type="entry name" value="NIFH_FRXC_1"/>
    <property type="match status" value="1"/>
</dbReference>
<organism evidence="13 14">
    <name type="scientific">Vagococcus carniphilus</name>
    <dbReference type="NCBI Taxonomy" id="218144"/>
    <lineage>
        <taxon>Bacteria</taxon>
        <taxon>Bacillati</taxon>
        <taxon>Bacillota</taxon>
        <taxon>Bacilli</taxon>
        <taxon>Lactobacillales</taxon>
        <taxon>Enterococcaceae</taxon>
        <taxon>Vagococcus</taxon>
    </lineage>
</organism>
<dbReference type="GO" id="GO:0005524">
    <property type="term" value="F:ATP binding"/>
    <property type="evidence" value="ECO:0007669"/>
    <property type="project" value="UniProtKB-KW"/>
</dbReference>
<comment type="cofactor">
    <cofactor evidence="1">
        <name>[4Fe-4S] cluster</name>
        <dbReference type="ChEBI" id="CHEBI:49883"/>
    </cofactor>
</comment>
<keyword evidence="9 12" id="KW-0408">Iron</keyword>
<dbReference type="InterPro" id="IPR030655">
    <property type="entry name" value="NifH/chlL_CS"/>
</dbReference>
<dbReference type="GeneID" id="95579275"/>
<dbReference type="GO" id="GO:0051539">
    <property type="term" value="F:4 iron, 4 sulfur cluster binding"/>
    <property type="evidence" value="ECO:0007669"/>
    <property type="project" value="UniProtKB-KW"/>
</dbReference>
<dbReference type="EMBL" id="NGKB01000015">
    <property type="protein sequence ID" value="RSU11105.1"/>
    <property type="molecule type" value="Genomic_DNA"/>
</dbReference>
<dbReference type="SUPFAM" id="SSF52540">
    <property type="entry name" value="P-loop containing nucleoside triphosphate hydrolases"/>
    <property type="match status" value="1"/>
</dbReference>